<comment type="catalytic activity">
    <reaction evidence="31">
        <text>(5S,12S)-dihydroxy-(6E,10E,12E,14Z)-eicosatetraenoate + NADP(+) = 12-oxo-(5S)-hydroxy-(6E,8E,10E,14Z)-eicosatetraenoate + NADPH + H(+)</text>
        <dbReference type="Rhea" id="RHEA:51212"/>
        <dbReference type="ChEBI" id="CHEBI:15378"/>
        <dbReference type="ChEBI" id="CHEBI:57783"/>
        <dbReference type="ChEBI" id="CHEBI:58349"/>
        <dbReference type="ChEBI" id="CHEBI:133974"/>
        <dbReference type="ChEBI" id="CHEBI:133975"/>
    </reaction>
    <physiologicalReaction direction="left-to-right" evidence="31">
        <dbReference type="Rhea" id="RHEA:51213"/>
    </physiologicalReaction>
</comment>
<evidence type="ECO:0000256" key="13">
    <source>
        <dbReference type="ARBA" id="ARBA00023002"/>
    </source>
</evidence>
<comment type="catalytic activity">
    <reaction evidence="20">
        <text>octanal + NADP(+) = (2E)-octenal + NADPH + H(+)</text>
        <dbReference type="Rhea" id="RHEA:50780"/>
        <dbReference type="ChEBI" id="CHEBI:15378"/>
        <dbReference type="ChEBI" id="CHEBI:17935"/>
        <dbReference type="ChEBI" id="CHEBI:57783"/>
        <dbReference type="ChEBI" id="CHEBI:58349"/>
        <dbReference type="ChEBI" id="CHEBI:61748"/>
    </reaction>
    <physiologicalReaction direction="right-to-left" evidence="20">
        <dbReference type="Rhea" id="RHEA:50782"/>
    </physiologicalReaction>
</comment>
<comment type="catalytic activity">
    <reaction evidence="24">
        <text>13,14-dihydro-15-oxo-prostaglandin F1alpha + NADP(+) = 15-oxoprostaglandin F1alpha + NADPH + H(+)</text>
        <dbReference type="Rhea" id="RHEA:50592"/>
        <dbReference type="ChEBI" id="CHEBI:15378"/>
        <dbReference type="ChEBI" id="CHEBI:57783"/>
        <dbReference type="ChEBI" id="CHEBI:58349"/>
        <dbReference type="ChEBI" id="CHEBI:79072"/>
        <dbReference type="ChEBI" id="CHEBI:133411"/>
    </reaction>
    <physiologicalReaction direction="right-to-left" evidence="24">
        <dbReference type="Rhea" id="RHEA:50594"/>
    </physiologicalReaction>
</comment>
<evidence type="ECO:0000256" key="33">
    <source>
        <dbReference type="ARBA" id="ARBA00049179"/>
    </source>
</evidence>
<name>A0AAN7SR24_9COLE</name>
<keyword evidence="37" id="KW-1185">Reference proteome</keyword>
<organism evidence="36 37">
    <name type="scientific">Aquatica leii</name>
    <dbReference type="NCBI Taxonomy" id="1421715"/>
    <lineage>
        <taxon>Eukaryota</taxon>
        <taxon>Metazoa</taxon>
        <taxon>Ecdysozoa</taxon>
        <taxon>Arthropoda</taxon>
        <taxon>Hexapoda</taxon>
        <taxon>Insecta</taxon>
        <taxon>Pterygota</taxon>
        <taxon>Neoptera</taxon>
        <taxon>Endopterygota</taxon>
        <taxon>Coleoptera</taxon>
        <taxon>Polyphaga</taxon>
        <taxon>Elateriformia</taxon>
        <taxon>Elateroidea</taxon>
        <taxon>Lampyridae</taxon>
        <taxon>Luciolinae</taxon>
        <taxon>Aquatica</taxon>
    </lineage>
</organism>
<feature type="domain" description="Enoyl reductase (ER)" evidence="35">
    <location>
        <begin position="18"/>
        <end position="329"/>
    </location>
</feature>
<dbReference type="CDD" id="cd08294">
    <property type="entry name" value="leukotriene_B4_DH_like"/>
    <property type="match status" value="1"/>
</dbReference>
<evidence type="ECO:0000259" key="35">
    <source>
        <dbReference type="SMART" id="SM00829"/>
    </source>
</evidence>
<comment type="similarity">
    <text evidence="2">Belongs to the NADP-dependent oxidoreductase L4BD family.</text>
</comment>
<dbReference type="Gene3D" id="3.90.180.10">
    <property type="entry name" value="Medium-chain alcohol dehydrogenases, catalytic domain"/>
    <property type="match status" value="1"/>
</dbReference>
<comment type="catalytic activity">
    <reaction evidence="23">
        <text>leukotriene B4 + NADP(+) = 12-oxo-leukotriene B4 + NADPH + H(+)</text>
        <dbReference type="Rhea" id="RHEA:50608"/>
        <dbReference type="ChEBI" id="CHEBI:15378"/>
        <dbReference type="ChEBI" id="CHEBI:57461"/>
        <dbReference type="ChEBI" id="CHEBI:57783"/>
        <dbReference type="ChEBI" id="CHEBI:58349"/>
        <dbReference type="ChEBI" id="CHEBI:133309"/>
    </reaction>
    <physiologicalReaction direction="left-to-right" evidence="23">
        <dbReference type="Rhea" id="RHEA:50609"/>
    </physiologicalReaction>
</comment>
<evidence type="ECO:0000256" key="34">
    <source>
        <dbReference type="ARBA" id="ARBA00049368"/>
    </source>
</evidence>
<dbReference type="SMART" id="SM00829">
    <property type="entry name" value="PKS_ER"/>
    <property type="match status" value="1"/>
</dbReference>
<comment type="catalytic activity">
    <reaction evidence="30">
        <text>6-trans-leukotriene B4 + NADP(+) = 12-oxo-(5S)-hydroxy-(6E,8E,10E,14Z)-eicosatetraenoate + NADPH + H(+)</text>
        <dbReference type="Rhea" id="RHEA:51204"/>
        <dbReference type="ChEBI" id="CHEBI:15378"/>
        <dbReference type="ChEBI" id="CHEBI:57783"/>
        <dbReference type="ChEBI" id="CHEBI:58349"/>
        <dbReference type="ChEBI" id="CHEBI:90723"/>
        <dbReference type="ChEBI" id="CHEBI:133974"/>
    </reaction>
    <physiologicalReaction direction="left-to-right" evidence="30">
        <dbReference type="Rhea" id="RHEA:51205"/>
    </physiologicalReaction>
</comment>
<dbReference type="EC" id="1.3.1.74" evidence="5"/>
<comment type="catalytic activity">
    <reaction evidence="29">
        <text>20-hydroxy-leukotriene B4 + NADP(+) = 12-oxo-20-hydroxy-leukotriene B4 + NADPH + H(+)</text>
        <dbReference type="Rhea" id="RHEA:51208"/>
        <dbReference type="ChEBI" id="CHEBI:15378"/>
        <dbReference type="ChEBI" id="CHEBI:57460"/>
        <dbReference type="ChEBI" id="CHEBI:57783"/>
        <dbReference type="ChEBI" id="CHEBI:58349"/>
        <dbReference type="ChEBI" id="CHEBI:133346"/>
    </reaction>
    <physiologicalReaction direction="left-to-right" evidence="29">
        <dbReference type="Rhea" id="RHEA:51209"/>
    </physiologicalReaction>
</comment>
<evidence type="ECO:0000313" key="37">
    <source>
        <dbReference type="Proteomes" id="UP001353858"/>
    </source>
</evidence>
<comment type="catalytic activity">
    <reaction evidence="28">
        <text>4-hydroxynonanal + NADP(+) = (E)-4-hydroxynon-2-enal + NADPH + H(+)</text>
        <dbReference type="Rhea" id="RHEA:64736"/>
        <dbReference type="ChEBI" id="CHEBI:15378"/>
        <dbReference type="ChEBI" id="CHEBI:57783"/>
        <dbReference type="ChEBI" id="CHEBI:58349"/>
        <dbReference type="ChEBI" id="CHEBI:58968"/>
        <dbReference type="ChEBI" id="CHEBI:156112"/>
    </reaction>
    <physiologicalReaction direction="right-to-left" evidence="28">
        <dbReference type="Rhea" id="RHEA:64738"/>
    </physiologicalReaction>
</comment>
<dbReference type="GO" id="GO:0005737">
    <property type="term" value="C:cytoplasm"/>
    <property type="evidence" value="ECO:0007669"/>
    <property type="project" value="UniProtKB-SubCell"/>
</dbReference>
<evidence type="ECO:0000256" key="14">
    <source>
        <dbReference type="ARBA" id="ARBA00023098"/>
    </source>
</evidence>
<comment type="subcellular location">
    <subcellularLocation>
        <location evidence="1">Cytoplasm</location>
    </subcellularLocation>
</comment>
<dbReference type="InterPro" id="IPR014190">
    <property type="entry name" value="PTGR1"/>
</dbReference>
<keyword evidence="11" id="KW-0521">NADP</keyword>
<evidence type="ECO:0000256" key="21">
    <source>
        <dbReference type="ARBA" id="ARBA00047617"/>
    </source>
</evidence>
<keyword evidence="8" id="KW-0644">Prostaglandin metabolism</keyword>
<dbReference type="SUPFAM" id="SSF51735">
    <property type="entry name" value="NAD(P)-binding Rossmann-fold domains"/>
    <property type="match status" value="1"/>
</dbReference>
<reference evidence="37" key="1">
    <citation type="submission" date="2023-01" db="EMBL/GenBank/DDBJ databases">
        <title>Key to firefly adult light organ development and bioluminescence: homeobox transcription factors regulate luciferase expression and transportation to peroxisome.</title>
        <authorList>
            <person name="Fu X."/>
        </authorList>
    </citation>
    <scope>NUCLEOTIDE SEQUENCE [LARGE SCALE GENOMIC DNA]</scope>
</reference>
<evidence type="ECO:0000256" key="30">
    <source>
        <dbReference type="ARBA" id="ARBA00048953"/>
    </source>
</evidence>
<comment type="catalytic activity">
    <reaction evidence="25">
        <text>dodecanal + NADP(+) = (2E)-dodecenal + NADPH + H(+)</text>
        <dbReference type="Rhea" id="RHEA:50784"/>
        <dbReference type="ChEBI" id="CHEBI:15378"/>
        <dbReference type="ChEBI" id="CHEBI:27836"/>
        <dbReference type="ChEBI" id="CHEBI:57783"/>
        <dbReference type="ChEBI" id="CHEBI:58349"/>
        <dbReference type="ChEBI" id="CHEBI:133741"/>
    </reaction>
    <physiologicalReaction direction="right-to-left" evidence="25">
        <dbReference type="Rhea" id="RHEA:50786"/>
    </physiologicalReaction>
</comment>
<evidence type="ECO:0000256" key="2">
    <source>
        <dbReference type="ARBA" id="ARBA00010460"/>
    </source>
</evidence>
<evidence type="ECO:0000256" key="29">
    <source>
        <dbReference type="ARBA" id="ARBA00048591"/>
    </source>
</evidence>
<comment type="catalytic activity">
    <reaction evidence="27">
        <text>13,14-dihydro-15-oxo-PGF2alpha + NADP(+) = 15-oxoprostaglandin F2alpha + NADPH + H(+)</text>
        <dbReference type="Rhea" id="RHEA:50588"/>
        <dbReference type="ChEBI" id="CHEBI:15378"/>
        <dbReference type="ChEBI" id="CHEBI:57783"/>
        <dbReference type="ChEBI" id="CHEBI:58349"/>
        <dbReference type="ChEBI" id="CHEBI:133374"/>
        <dbReference type="ChEBI" id="CHEBI:133409"/>
    </reaction>
    <physiologicalReaction direction="right-to-left" evidence="27">
        <dbReference type="Rhea" id="RHEA:50590"/>
    </physiologicalReaction>
</comment>
<evidence type="ECO:0000256" key="3">
    <source>
        <dbReference type="ARBA" id="ARBA00011852"/>
    </source>
</evidence>
<accession>A0AAN7SR24</accession>
<evidence type="ECO:0000256" key="9">
    <source>
        <dbReference type="ARBA" id="ARBA00022553"/>
    </source>
</evidence>
<comment type="subunit">
    <text evidence="3">Monomer or homodimer.</text>
</comment>
<evidence type="ECO:0000256" key="12">
    <source>
        <dbReference type="ARBA" id="ARBA00022990"/>
    </source>
</evidence>
<evidence type="ECO:0000256" key="23">
    <source>
        <dbReference type="ARBA" id="ARBA00047871"/>
    </source>
</evidence>
<dbReference type="Pfam" id="PF16884">
    <property type="entry name" value="ADH_N_2"/>
    <property type="match status" value="1"/>
</dbReference>
<dbReference type="GO" id="GO:0047522">
    <property type="term" value="F:15-oxoprostaglandin 13-reductase [NAD(P)+] activity"/>
    <property type="evidence" value="ECO:0007669"/>
    <property type="project" value="UniProtKB-EC"/>
</dbReference>
<evidence type="ECO:0000256" key="28">
    <source>
        <dbReference type="ARBA" id="ARBA00048387"/>
    </source>
</evidence>
<evidence type="ECO:0000256" key="22">
    <source>
        <dbReference type="ARBA" id="ARBA00047742"/>
    </source>
</evidence>
<dbReference type="GO" id="GO:0006693">
    <property type="term" value="P:prostaglandin metabolic process"/>
    <property type="evidence" value="ECO:0007669"/>
    <property type="project" value="UniProtKB-KW"/>
</dbReference>
<evidence type="ECO:0000256" key="5">
    <source>
        <dbReference type="ARBA" id="ARBA00012410"/>
    </source>
</evidence>
<evidence type="ECO:0000256" key="1">
    <source>
        <dbReference type="ARBA" id="ARBA00004496"/>
    </source>
</evidence>
<dbReference type="InterPro" id="IPR045010">
    <property type="entry name" value="MDR_fam"/>
</dbReference>
<comment type="catalytic activity">
    <reaction evidence="21">
        <text>decanal + NADP(+) = (2E)-decenal + NADPH + H(+)</text>
        <dbReference type="Rhea" id="RHEA:50612"/>
        <dbReference type="ChEBI" id="CHEBI:15378"/>
        <dbReference type="ChEBI" id="CHEBI:31457"/>
        <dbReference type="ChEBI" id="CHEBI:57783"/>
        <dbReference type="ChEBI" id="CHEBI:58349"/>
        <dbReference type="ChEBI" id="CHEBI:133455"/>
    </reaction>
    <physiologicalReaction direction="right-to-left" evidence="21">
        <dbReference type="Rhea" id="RHEA:50614"/>
    </physiologicalReaction>
</comment>
<keyword evidence="7" id="KW-0963">Cytoplasm</keyword>
<evidence type="ECO:0000256" key="24">
    <source>
        <dbReference type="ARBA" id="ARBA00047878"/>
    </source>
</evidence>
<evidence type="ECO:0000256" key="19">
    <source>
        <dbReference type="ARBA" id="ARBA00033119"/>
    </source>
</evidence>
<keyword evidence="12" id="KW-0007">Acetylation</keyword>
<comment type="catalytic activity">
    <reaction evidence="22">
        <text>pentan-2-one + NADP(+) = (E)-pent-3-en-2-one + NADPH + H(+)</text>
        <dbReference type="Rhea" id="RHEA:50788"/>
        <dbReference type="ChEBI" id="CHEBI:15378"/>
        <dbReference type="ChEBI" id="CHEBI:16472"/>
        <dbReference type="ChEBI" id="CHEBI:57783"/>
        <dbReference type="ChEBI" id="CHEBI:58349"/>
        <dbReference type="ChEBI" id="CHEBI:145276"/>
    </reaction>
    <physiologicalReaction direction="right-to-left" evidence="22">
        <dbReference type="Rhea" id="RHEA:50790"/>
    </physiologicalReaction>
</comment>
<evidence type="ECO:0000256" key="15">
    <source>
        <dbReference type="ARBA" id="ARBA00023278"/>
    </source>
</evidence>
<comment type="catalytic activity">
    <reaction evidence="32">
        <text>13,14-dihydro-15-oxo-prostaglandin E1 + NADP(+) = 15-oxoprostaglandin E1 + NADPH + H(+)</text>
        <dbReference type="Rhea" id="RHEA:50584"/>
        <dbReference type="ChEBI" id="CHEBI:15378"/>
        <dbReference type="ChEBI" id="CHEBI:57401"/>
        <dbReference type="ChEBI" id="CHEBI:57783"/>
        <dbReference type="ChEBI" id="CHEBI:58349"/>
        <dbReference type="ChEBI" id="CHEBI:133408"/>
    </reaction>
    <physiologicalReaction direction="right-to-left" evidence="32">
        <dbReference type="Rhea" id="RHEA:50586"/>
    </physiologicalReaction>
</comment>
<dbReference type="Pfam" id="PF00107">
    <property type="entry name" value="ADH_zinc_N"/>
    <property type="match status" value="1"/>
</dbReference>
<dbReference type="Proteomes" id="UP001353858">
    <property type="component" value="Unassembled WGS sequence"/>
</dbReference>
<keyword evidence="10" id="KW-0276">Fatty acid metabolism</keyword>
<dbReference type="InterPro" id="IPR011032">
    <property type="entry name" value="GroES-like_sf"/>
</dbReference>
<comment type="catalytic activity">
    <reaction evidence="33">
        <text>an n-alkanal + NADP(+) = an alk-2-enal + NADPH + H(+)</text>
        <dbReference type="Rhea" id="RHEA:13737"/>
        <dbReference type="ChEBI" id="CHEBI:12834"/>
        <dbReference type="ChEBI" id="CHEBI:13757"/>
        <dbReference type="ChEBI" id="CHEBI:15378"/>
        <dbReference type="ChEBI" id="CHEBI:57783"/>
        <dbReference type="ChEBI" id="CHEBI:58349"/>
        <dbReference type="EC" id="1.3.1.74"/>
    </reaction>
    <physiologicalReaction direction="right-to-left" evidence="33">
        <dbReference type="Rhea" id="RHEA:13739"/>
    </physiologicalReaction>
</comment>
<evidence type="ECO:0000256" key="20">
    <source>
        <dbReference type="ARBA" id="ARBA00047461"/>
    </source>
</evidence>
<gene>
    <name evidence="36" type="ORF">RN001_001914</name>
</gene>
<evidence type="ECO:0000256" key="32">
    <source>
        <dbReference type="ARBA" id="ARBA00049070"/>
    </source>
</evidence>
<evidence type="ECO:0000256" key="27">
    <source>
        <dbReference type="ARBA" id="ARBA00048290"/>
    </source>
</evidence>
<evidence type="ECO:0000256" key="31">
    <source>
        <dbReference type="ARBA" id="ARBA00049068"/>
    </source>
</evidence>
<evidence type="ECO:0000256" key="11">
    <source>
        <dbReference type="ARBA" id="ARBA00022857"/>
    </source>
</evidence>
<evidence type="ECO:0000256" key="17">
    <source>
        <dbReference type="ARBA" id="ARBA00032255"/>
    </source>
</evidence>
<keyword evidence="15" id="KW-0379">Hydroxylation</keyword>
<evidence type="ECO:0000256" key="4">
    <source>
        <dbReference type="ARBA" id="ARBA00011981"/>
    </source>
</evidence>
<evidence type="ECO:0000313" key="36">
    <source>
        <dbReference type="EMBL" id="KAK4885643.1"/>
    </source>
</evidence>
<evidence type="ECO:0000256" key="18">
    <source>
        <dbReference type="ARBA" id="ARBA00032297"/>
    </source>
</evidence>
<evidence type="ECO:0000256" key="8">
    <source>
        <dbReference type="ARBA" id="ARBA00022501"/>
    </source>
</evidence>
<dbReference type="InterPro" id="IPR036291">
    <property type="entry name" value="NAD(P)-bd_dom_sf"/>
</dbReference>
<proteinExistence type="inferred from homology"/>
<keyword evidence="9" id="KW-0597">Phosphoprotein</keyword>
<evidence type="ECO:0000256" key="10">
    <source>
        <dbReference type="ARBA" id="ARBA00022832"/>
    </source>
</evidence>
<comment type="catalytic activity">
    <reaction evidence="34">
        <text>hexanal + NADP(+) = (E)-hex-2-enal + NADPH + H(+)</text>
        <dbReference type="Rhea" id="RHEA:50776"/>
        <dbReference type="ChEBI" id="CHEBI:15378"/>
        <dbReference type="ChEBI" id="CHEBI:28913"/>
        <dbReference type="ChEBI" id="CHEBI:57783"/>
        <dbReference type="ChEBI" id="CHEBI:58349"/>
        <dbReference type="ChEBI" id="CHEBI:88528"/>
    </reaction>
    <physiologicalReaction direction="right-to-left" evidence="34">
        <dbReference type="Rhea" id="RHEA:50778"/>
    </physiologicalReaction>
</comment>
<dbReference type="EC" id="1.3.1.48" evidence="4"/>
<dbReference type="FunFam" id="3.40.50.720:FF:000121">
    <property type="entry name" value="Prostaglandin reductase 2"/>
    <property type="match status" value="1"/>
</dbReference>
<dbReference type="GO" id="GO:0032440">
    <property type="term" value="F:2-alkenal reductase [NAD(P)H] activity"/>
    <property type="evidence" value="ECO:0007669"/>
    <property type="project" value="UniProtKB-EC"/>
</dbReference>
<dbReference type="AlphaFoldDB" id="A0AAN7SR24"/>
<sequence length="331" mass="36622">MVTRRKFILVKQFDHAPKESDLKIVEEKLPSLKKGEFLCEAVYLSVDPYMRAYIHKLPVGSPMNGRQVARIVESKSDEFQIGKYVVGNFDWQTHTVSSKGGVGSPYIVPNLGDLPLSLSLGVLGMPGNTAYFSFVNICKPKAGETIVVSGAAGAVGNIVGQVAKMKGCKVIGITGSDQKGKYLTETLGFDSYVNYKLGYFEEELKKAAPLGIDCYFDNVAGEISVTVMKHMNMFGRICNCGSISSYNTDVNHPPKVSPVQLYMLLKQLFMEGFQASQYVDRIFESMNQHMLWIQEGKLKYIETITEGFENTGKAFIEMLEGKNLGKAIVKV</sequence>
<protein>
    <recommendedName>
        <fullName evidence="6">Prostaglandin reductase 1</fullName>
        <ecNumber evidence="4">1.3.1.48</ecNumber>
        <ecNumber evidence="5">1.3.1.74</ecNumber>
    </recommendedName>
    <alternativeName>
        <fullName evidence="19">15-oxoprostaglandin 13-reductase</fullName>
    </alternativeName>
    <alternativeName>
        <fullName evidence="17">Dithiolethione-inducible gene 1 protein</fullName>
    </alternativeName>
    <alternativeName>
        <fullName evidence="16">Leukotriene B4 12-hydroxydehydrogenase</fullName>
    </alternativeName>
    <alternativeName>
        <fullName evidence="18">NAD(P)H-dependent alkenal/one oxidoreductase</fullName>
    </alternativeName>
</protein>
<dbReference type="SUPFAM" id="SSF50129">
    <property type="entry name" value="GroES-like"/>
    <property type="match status" value="1"/>
</dbReference>
<comment type="catalytic activity">
    <reaction evidence="26">
        <text>nonan-2-one + NADP(+) = (3E)-nonen-2-one + NADPH + H(+)</text>
        <dbReference type="Rhea" id="RHEA:50616"/>
        <dbReference type="ChEBI" id="CHEBI:15378"/>
        <dbReference type="ChEBI" id="CHEBI:57783"/>
        <dbReference type="ChEBI" id="CHEBI:58349"/>
        <dbReference type="ChEBI" id="CHEBI:77927"/>
        <dbReference type="ChEBI" id="CHEBI:133457"/>
    </reaction>
    <physiologicalReaction direction="right-to-left" evidence="26">
        <dbReference type="Rhea" id="RHEA:50618"/>
    </physiologicalReaction>
</comment>
<evidence type="ECO:0000256" key="25">
    <source>
        <dbReference type="ARBA" id="ARBA00047903"/>
    </source>
</evidence>
<evidence type="ECO:0000256" key="16">
    <source>
        <dbReference type="ARBA" id="ARBA00031851"/>
    </source>
</evidence>
<keyword evidence="14" id="KW-0443">Lipid metabolism</keyword>
<dbReference type="InterPro" id="IPR041694">
    <property type="entry name" value="ADH_N_2"/>
</dbReference>
<keyword evidence="13" id="KW-0560">Oxidoreductase</keyword>
<comment type="caution">
    <text evidence="36">The sequence shown here is derived from an EMBL/GenBank/DDBJ whole genome shotgun (WGS) entry which is preliminary data.</text>
</comment>
<evidence type="ECO:0000256" key="26">
    <source>
        <dbReference type="ARBA" id="ARBA00048066"/>
    </source>
</evidence>
<dbReference type="EMBL" id="JARPUR010000001">
    <property type="protein sequence ID" value="KAK4885643.1"/>
    <property type="molecule type" value="Genomic_DNA"/>
</dbReference>
<dbReference type="InterPro" id="IPR013149">
    <property type="entry name" value="ADH-like_C"/>
</dbReference>
<evidence type="ECO:0000256" key="6">
    <source>
        <dbReference type="ARBA" id="ARBA00020651"/>
    </source>
</evidence>
<dbReference type="PANTHER" id="PTHR43205">
    <property type="entry name" value="PROSTAGLANDIN REDUCTASE"/>
    <property type="match status" value="1"/>
</dbReference>
<dbReference type="InterPro" id="IPR020843">
    <property type="entry name" value="ER"/>
</dbReference>
<evidence type="ECO:0000256" key="7">
    <source>
        <dbReference type="ARBA" id="ARBA00022490"/>
    </source>
</evidence>
<dbReference type="Gene3D" id="3.40.50.720">
    <property type="entry name" value="NAD(P)-binding Rossmann-like Domain"/>
    <property type="match status" value="1"/>
</dbReference>
<dbReference type="PANTHER" id="PTHR43205:SF7">
    <property type="entry name" value="PROSTAGLANDIN REDUCTASE 1"/>
    <property type="match status" value="1"/>
</dbReference>